<evidence type="ECO:0000313" key="2">
    <source>
        <dbReference type="Proteomes" id="UP001187531"/>
    </source>
</evidence>
<sequence length="323" mass="37772">MSRPSYPSYVFKCLNLRQLDQEARDRGQKPLITWQYRKKLNEVAHCSHTNVQKMLDIVMDEEITGESVSIYEEITVNEHMEAVKKLQLDQEARDRGQKPLITWQYRKKLNEVTHCSHTNVQKMLDIVMDEEITGESVSIYEEITVNEHMEAVKKLLLERKRPPQRVPTAPERPPQRVPENYQSDWYYELTDNMVNALRPGDLLQFRRRSWGARYCHWAIYIGPFKHNTKNGEVVVVERTVSHLHWKKMKKDEPKHYCPEGGYCIYSKYIPASLSEMKHEVEKSEGWRVNNATITGYVKKDRLTIAITALAAARHGSSPAAQEF</sequence>
<dbReference type="Proteomes" id="UP001187531">
    <property type="component" value="Unassembled WGS sequence"/>
</dbReference>
<dbReference type="AlphaFoldDB" id="A0AA88LMC6"/>
<name>A0AA88LMC6_ARTSF</name>
<dbReference type="EMBL" id="JAVRJZ010000001">
    <property type="protein sequence ID" value="KAK2727710.1"/>
    <property type="molecule type" value="Genomic_DNA"/>
</dbReference>
<dbReference type="Gene3D" id="3.90.1720.10">
    <property type="entry name" value="endopeptidase domain like (from Nostoc punctiforme)"/>
    <property type="match status" value="1"/>
</dbReference>
<keyword evidence="2" id="KW-1185">Reference proteome</keyword>
<protein>
    <submittedName>
        <fullName evidence="1">Uncharacterized protein</fullName>
    </submittedName>
</protein>
<accession>A0AA88LMC6</accession>
<proteinExistence type="predicted"/>
<reference evidence="1" key="1">
    <citation type="submission" date="2023-07" db="EMBL/GenBank/DDBJ databases">
        <title>Chromosome-level genome assembly of Artemia franciscana.</title>
        <authorList>
            <person name="Jo E."/>
        </authorList>
    </citation>
    <scope>NUCLEOTIDE SEQUENCE</scope>
    <source>
        <tissue evidence="1">Whole body</tissue>
    </source>
</reference>
<evidence type="ECO:0000313" key="1">
    <source>
        <dbReference type="EMBL" id="KAK2727710.1"/>
    </source>
</evidence>
<gene>
    <name evidence="1" type="ORF">QYM36_008263</name>
</gene>
<organism evidence="1 2">
    <name type="scientific">Artemia franciscana</name>
    <name type="common">Brine shrimp</name>
    <name type="synonym">Artemia sanfranciscana</name>
    <dbReference type="NCBI Taxonomy" id="6661"/>
    <lineage>
        <taxon>Eukaryota</taxon>
        <taxon>Metazoa</taxon>
        <taxon>Ecdysozoa</taxon>
        <taxon>Arthropoda</taxon>
        <taxon>Crustacea</taxon>
        <taxon>Branchiopoda</taxon>
        <taxon>Anostraca</taxon>
        <taxon>Artemiidae</taxon>
        <taxon>Artemia</taxon>
    </lineage>
</organism>
<comment type="caution">
    <text evidence="1">The sequence shown here is derived from an EMBL/GenBank/DDBJ whole genome shotgun (WGS) entry which is preliminary data.</text>
</comment>